<evidence type="ECO:0000313" key="2">
    <source>
        <dbReference type="EMBL" id="MXQ99607.1"/>
    </source>
</evidence>
<keyword evidence="3" id="KW-1185">Reference proteome</keyword>
<dbReference type="AlphaFoldDB" id="A0A6B0SFY2"/>
<comment type="caution">
    <text evidence="2">The sequence shown here is derived from an EMBL/GenBank/DDBJ whole genome shotgun (WGS) entry which is preliminary data.</text>
</comment>
<sequence length="100" mass="10989">MRRDVATLCSMAAGPAHGAREVPTRLGEDLAQEAFEDSHSTGTPKRTTFQTPAYHKLSSPESATLQRPRTNSGESSAVTSLLLVSKYRFRYGVLKTRPPR</sequence>
<gene>
    <name evidence="2" type="ORF">E5288_WYG001257</name>
</gene>
<reference evidence="2" key="1">
    <citation type="submission" date="2019-10" db="EMBL/GenBank/DDBJ databases">
        <title>The sequence and de novo assembly of the wild yak genome.</title>
        <authorList>
            <person name="Liu Y."/>
        </authorList>
    </citation>
    <scope>NUCLEOTIDE SEQUENCE [LARGE SCALE GENOMIC DNA]</scope>
    <source>
        <strain evidence="2">WY2019</strain>
    </source>
</reference>
<evidence type="ECO:0000256" key="1">
    <source>
        <dbReference type="SAM" id="MobiDB-lite"/>
    </source>
</evidence>
<dbReference type="Proteomes" id="UP000322234">
    <property type="component" value="Unassembled WGS sequence"/>
</dbReference>
<feature type="compositionally biased region" description="Polar residues" evidence="1">
    <location>
        <begin position="40"/>
        <end position="51"/>
    </location>
</feature>
<evidence type="ECO:0000313" key="3">
    <source>
        <dbReference type="Proteomes" id="UP000322234"/>
    </source>
</evidence>
<proteinExistence type="predicted"/>
<name>A0A6B0SFY2_9CETA</name>
<accession>A0A6B0SFY2</accession>
<feature type="compositionally biased region" description="Polar residues" evidence="1">
    <location>
        <begin position="59"/>
        <end position="76"/>
    </location>
</feature>
<protein>
    <submittedName>
        <fullName evidence="2">Uncharacterized protein</fullName>
    </submittedName>
</protein>
<organism evidence="2 3">
    <name type="scientific">Bos mutus</name>
    <name type="common">wild yak</name>
    <dbReference type="NCBI Taxonomy" id="72004"/>
    <lineage>
        <taxon>Eukaryota</taxon>
        <taxon>Metazoa</taxon>
        <taxon>Chordata</taxon>
        <taxon>Craniata</taxon>
        <taxon>Vertebrata</taxon>
        <taxon>Euteleostomi</taxon>
        <taxon>Mammalia</taxon>
        <taxon>Eutheria</taxon>
        <taxon>Laurasiatheria</taxon>
        <taxon>Artiodactyla</taxon>
        <taxon>Ruminantia</taxon>
        <taxon>Pecora</taxon>
        <taxon>Bovidae</taxon>
        <taxon>Bovinae</taxon>
        <taxon>Bos</taxon>
    </lineage>
</organism>
<dbReference type="EMBL" id="VBQZ03000592">
    <property type="protein sequence ID" value="MXQ99607.1"/>
    <property type="molecule type" value="Genomic_DNA"/>
</dbReference>
<feature type="region of interest" description="Disordered" evidence="1">
    <location>
        <begin position="33"/>
        <end position="76"/>
    </location>
</feature>